<dbReference type="Proteomes" id="UP000182569">
    <property type="component" value="Chromosome"/>
</dbReference>
<dbReference type="KEGG" id="ceu:A7L45_02195"/>
<dbReference type="OrthoDB" id="5984at2"/>
<dbReference type="InterPro" id="IPR008988">
    <property type="entry name" value="Transcriptional_repressor_C"/>
</dbReference>
<dbReference type="RefSeq" id="WP_071611256.1">
    <property type="nucleotide sequence ID" value="NZ_CP015756.1"/>
</dbReference>
<feature type="domain" description="Ferrous iron transporter FeoA-like" evidence="2">
    <location>
        <begin position="1"/>
        <end position="69"/>
    </location>
</feature>
<protein>
    <submittedName>
        <fullName evidence="3">Iron transporter FeoA</fullName>
    </submittedName>
</protein>
<dbReference type="SMART" id="SM00899">
    <property type="entry name" value="FeoA"/>
    <property type="match status" value="1"/>
</dbReference>
<dbReference type="PANTHER" id="PTHR43151:SF1">
    <property type="entry name" value="SSR2333 PROTEIN"/>
    <property type="match status" value="1"/>
</dbReference>
<dbReference type="PANTHER" id="PTHR43151">
    <property type="entry name" value="FEOA FAMILY PROTEIN"/>
    <property type="match status" value="1"/>
</dbReference>
<keyword evidence="4" id="KW-1185">Reference proteome</keyword>
<sequence>MPIILAATGNEMSIKKITGNDKTRRFLSSLGFVIGETVTVVSELGGNLILNVKGSRIALDRGMASRIIV</sequence>
<dbReference type="SUPFAM" id="SSF50037">
    <property type="entry name" value="C-terminal domain of transcriptional repressors"/>
    <property type="match status" value="1"/>
</dbReference>
<evidence type="ECO:0000313" key="4">
    <source>
        <dbReference type="Proteomes" id="UP000182569"/>
    </source>
</evidence>
<keyword evidence="1" id="KW-0408">Iron</keyword>
<gene>
    <name evidence="3" type="ORF">A7L45_02195</name>
</gene>
<dbReference type="InterPro" id="IPR053184">
    <property type="entry name" value="FeoA-like"/>
</dbReference>
<accession>A0A1J0GDI5</accession>
<dbReference type="STRING" id="1552.A7L45_02195"/>
<reference evidence="4" key="1">
    <citation type="journal article" date="2016" name="Front. Microbiol.">
        <title>Complete Genome Sequence of Clostridium estertheticum DSM 8809, a Microbe Identified in Spoiled Vacuum Packed Beef.</title>
        <authorList>
            <person name="Yu Z."/>
            <person name="Gunn L."/>
            <person name="Brennan E."/>
            <person name="Reid R."/>
            <person name="Wall P.G."/>
            <person name="Gaora O.P."/>
            <person name="Hurley D."/>
            <person name="Bolton D."/>
            <person name="Fanning S."/>
        </authorList>
    </citation>
    <scope>NUCLEOTIDE SEQUENCE [LARGE SCALE GENOMIC DNA]</scope>
    <source>
        <strain evidence="4">DSM 8809</strain>
    </source>
</reference>
<evidence type="ECO:0000313" key="3">
    <source>
        <dbReference type="EMBL" id="APC38958.1"/>
    </source>
</evidence>
<dbReference type="InterPro" id="IPR038157">
    <property type="entry name" value="FeoA_core_dom"/>
</dbReference>
<dbReference type="Gene3D" id="2.30.30.90">
    <property type="match status" value="1"/>
</dbReference>
<evidence type="ECO:0000256" key="1">
    <source>
        <dbReference type="ARBA" id="ARBA00023004"/>
    </source>
</evidence>
<dbReference type="AlphaFoldDB" id="A0A1J0GDI5"/>
<name>A0A1J0GDI5_9CLOT</name>
<dbReference type="InterPro" id="IPR007167">
    <property type="entry name" value="Fe-transptr_FeoA-like"/>
</dbReference>
<evidence type="ECO:0000259" key="2">
    <source>
        <dbReference type="SMART" id="SM00899"/>
    </source>
</evidence>
<dbReference type="EMBL" id="CP015756">
    <property type="protein sequence ID" value="APC38958.1"/>
    <property type="molecule type" value="Genomic_DNA"/>
</dbReference>
<proteinExistence type="predicted"/>
<dbReference type="GO" id="GO:0046914">
    <property type="term" value="F:transition metal ion binding"/>
    <property type="evidence" value="ECO:0007669"/>
    <property type="project" value="InterPro"/>
</dbReference>
<dbReference type="Pfam" id="PF04023">
    <property type="entry name" value="FeoA"/>
    <property type="match status" value="1"/>
</dbReference>
<organism evidence="3 4">
    <name type="scientific">Clostridium estertheticum subsp. estertheticum</name>
    <dbReference type="NCBI Taxonomy" id="1552"/>
    <lineage>
        <taxon>Bacteria</taxon>
        <taxon>Bacillati</taxon>
        <taxon>Bacillota</taxon>
        <taxon>Clostridia</taxon>
        <taxon>Eubacteriales</taxon>
        <taxon>Clostridiaceae</taxon>
        <taxon>Clostridium</taxon>
    </lineage>
</organism>